<accession>A0A644YKT1</accession>
<dbReference type="EMBL" id="VSSQ01005399">
    <property type="protein sequence ID" value="MPM28990.1"/>
    <property type="molecule type" value="Genomic_DNA"/>
</dbReference>
<evidence type="ECO:0000313" key="2">
    <source>
        <dbReference type="EMBL" id="MPM28990.1"/>
    </source>
</evidence>
<comment type="caution">
    <text evidence="2">The sequence shown here is derived from an EMBL/GenBank/DDBJ whole genome shotgun (WGS) entry which is preliminary data.</text>
</comment>
<proteinExistence type="predicted"/>
<sequence length="67" mass="7432">MGLAEILSLQESENGQVVMEVAFAHLESARTQILGLGVAVDVLAPLELRESVRLFAETINEKYKQFQ</sequence>
<reference evidence="2" key="1">
    <citation type="submission" date="2019-08" db="EMBL/GenBank/DDBJ databases">
        <authorList>
            <person name="Kucharzyk K."/>
            <person name="Murdoch R.W."/>
            <person name="Higgins S."/>
            <person name="Loffler F."/>
        </authorList>
    </citation>
    <scope>NUCLEOTIDE SEQUENCE</scope>
</reference>
<feature type="domain" description="WCX" evidence="1">
    <location>
        <begin position="11"/>
        <end position="53"/>
    </location>
</feature>
<gene>
    <name evidence="2" type="ORF">SDC9_75528</name>
</gene>
<dbReference type="Pfam" id="PF25583">
    <property type="entry name" value="WCX"/>
    <property type="match status" value="1"/>
</dbReference>
<organism evidence="2">
    <name type="scientific">bioreactor metagenome</name>
    <dbReference type="NCBI Taxonomy" id="1076179"/>
    <lineage>
        <taxon>unclassified sequences</taxon>
        <taxon>metagenomes</taxon>
        <taxon>ecological metagenomes</taxon>
    </lineage>
</organism>
<name>A0A644YKT1_9ZZZZ</name>
<dbReference type="AlphaFoldDB" id="A0A644YKT1"/>
<protein>
    <recommendedName>
        <fullName evidence="1">WCX domain-containing protein</fullName>
    </recommendedName>
</protein>
<dbReference type="InterPro" id="IPR057727">
    <property type="entry name" value="WCX_dom"/>
</dbReference>
<evidence type="ECO:0000259" key="1">
    <source>
        <dbReference type="Pfam" id="PF25583"/>
    </source>
</evidence>